<reference evidence="2 3" key="1">
    <citation type="submission" date="2018-09" db="EMBL/GenBank/DDBJ databases">
        <title>Discovery and Ecogenomic Context for Candidatus Cryosericales, a Global Caldiserica Order Active in Thawing Permafrost.</title>
        <authorList>
            <person name="Martinez M.A."/>
            <person name="Woodcroft B.J."/>
            <person name="Ignacio Espinoza J.C."/>
            <person name="Zayed A."/>
            <person name="Singleton C.M."/>
            <person name="Boyd J."/>
            <person name="Li Y.-F."/>
            <person name="Purvine S."/>
            <person name="Maughan H."/>
            <person name="Hodgkins S.B."/>
            <person name="Anderson D."/>
            <person name="Sederholm M."/>
            <person name="Temperton B."/>
            <person name="Saleska S.R."/>
            <person name="Tyson G.W."/>
            <person name="Rich V.I."/>
        </authorList>
    </citation>
    <scope>NUCLEOTIDE SEQUENCE [LARGE SCALE GENOMIC DNA]</scope>
    <source>
        <strain evidence="2 3">SMC7</strain>
    </source>
</reference>
<proteinExistence type="predicted"/>
<sequence length="147" mass="15785">MLFDTVFVISAAIIIARNLFSKQGKIGISLLAIGLSALLTASLTPYYVSFIRLPNQGLATVAYYIVTYLLFYVLIAVPAVILSSIIKIAIAGLLLGLVTHLLPVSLSAGLVSKSRIYPLMAPLFARLPPIDLRALGSWIHNLLPGSH</sequence>
<name>A0A398CUZ8_9BACT</name>
<dbReference type="RefSeq" id="WP_119088722.1">
    <property type="nucleotide sequence ID" value="NZ_QXIS01000010.1"/>
</dbReference>
<feature type="transmembrane region" description="Helical" evidence="1">
    <location>
        <begin position="88"/>
        <end position="111"/>
    </location>
</feature>
<keyword evidence="1" id="KW-0472">Membrane</keyword>
<evidence type="ECO:0000313" key="3">
    <source>
        <dbReference type="Proteomes" id="UP000266328"/>
    </source>
</evidence>
<accession>A0A398CUZ8</accession>
<dbReference type="OrthoDB" id="9813937at2"/>
<gene>
    <name evidence="2" type="ORF">SMC7_02045</name>
</gene>
<protein>
    <submittedName>
        <fullName evidence="2">Uncharacterized protein</fullName>
    </submittedName>
</protein>
<dbReference type="AlphaFoldDB" id="A0A398CUZ8"/>
<keyword evidence="3" id="KW-1185">Reference proteome</keyword>
<keyword evidence="1" id="KW-0812">Transmembrane</keyword>
<dbReference type="EMBL" id="QXIS01000010">
    <property type="protein sequence ID" value="RIE06492.1"/>
    <property type="molecule type" value="Genomic_DNA"/>
</dbReference>
<comment type="caution">
    <text evidence="2">The sequence shown here is derived from an EMBL/GenBank/DDBJ whole genome shotgun (WGS) entry which is preliminary data.</text>
</comment>
<evidence type="ECO:0000256" key="1">
    <source>
        <dbReference type="SAM" id="Phobius"/>
    </source>
</evidence>
<feature type="transmembrane region" description="Helical" evidence="1">
    <location>
        <begin position="61"/>
        <end position="82"/>
    </location>
</feature>
<feature type="transmembrane region" description="Helical" evidence="1">
    <location>
        <begin position="31"/>
        <end position="49"/>
    </location>
</feature>
<organism evidence="2 3">
    <name type="scientific">Candidatus Cryosericum terrychapinii</name>
    <dbReference type="NCBI Taxonomy" id="2290919"/>
    <lineage>
        <taxon>Bacteria</taxon>
        <taxon>Pseudomonadati</taxon>
        <taxon>Caldisericota/Cryosericota group</taxon>
        <taxon>Candidatus Cryosericota</taxon>
        <taxon>Candidatus Cryosericia</taxon>
        <taxon>Candidatus Cryosericales</taxon>
        <taxon>Candidatus Cryosericaceae</taxon>
        <taxon>Candidatus Cryosericum</taxon>
    </lineage>
</organism>
<evidence type="ECO:0000313" key="2">
    <source>
        <dbReference type="EMBL" id="RIE06492.1"/>
    </source>
</evidence>
<dbReference type="Proteomes" id="UP000266328">
    <property type="component" value="Unassembled WGS sequence"/>
</dbReference>
<keyword evidence="1" id="KW-1133">Transmembrane helix</keyword>